<feature type="domain" description="PKD" evidence="3">
    <location>
        <begin position="604"/>
        <end position="693"/>
    </location>
</feature>
<accession>A0A498L421</accession>
<dbReference type="NCBIfam" id="NF012211">
    <property type="entry name" value="tand_rpt_95"/>
    <property type="match status" value="3"/>
</dbReference>
<comment type="caution">
    <text evidence="4">The sequence shown here is derived from an EMBL/GenBank/DDBJ whole genome shotgun (WGS) entry which is preliminary data.</text>
</comment>
<feature type="region of interest" description="Disordered" evidence="1">
    <location>
        <begin position="421"/>
        <end position="446"/>
    </location>
</feature>
<dbReference type="Gene3D" id="2.60.40.2810">
    <property type="match status" value="2"/>
</dbReference>
<feature type="compositionally biased region" description="Low complexity" evidence="1">
    <location>
        <begin position="702"/>
        <end position="718"/>
    </location>
</feature>
<dbReference type="SUPFAM" id="SSF49299">
    <property type="entry name" value="PKD domain"/>
    <property type="match status" value="1"/>
</dbReference>
<dbReference type="PROSITE" id="PS50093">
    <property type="entry name" value="PKD"/>
    <property type="match status" value="1"/>
</dbReference>
<dbReference type="Proteomes" id="UP000289691">
    <property type="component" value="Unassembled WGS sequence"/>
</dbReference>
<evidence type="ECO:0000256" key="1">
    <source>
        <dbReference type="SAM" id="MobiDB-lite"/>
    </source>
</evidence>
<dbReference type="AlphaFoldDB" id="A0A498L421"/>
<feature type="transmembrane region" description="Helical" evidence="2">
    <location>
        <begin position="774"/>
        <end position="792"/>
    </location>
</feature>
<feature type="compositionally biased region" description="Acidic residues" evidence="1">
    <location>
        <begin position="290"/>
        <end position="299"/>
    </location>
</feature>
<keyword evidence="2" id="KW-0472">Membrane</keyword>
<reference evidence="4 5" key="1">
    <citation type="submission" date="2019-01" db="EMBL/GenBank/DDBJ databases">
        <title>Halorientalis sp. F13-25 a new haloarchaeum isolated from hypersaline water.</title>
        <authorList>
            <person name="Ana D.-V."/>
            <person name="Cristina S.-P."/>
            <person name="Antonio V."/>
        </authorList>
    </citation>
    <scope>NUCLEOTIDE SEQUENCE [LARGE SCALE GENOMIC DNA]</scope>
    <source>
        <strain evidence="4 5">F13-25</strain>
    </source>
</reference>
<keyword evidence="2" id="KW-1133">Transmembrane helix</keyword>
<feature type="transmembrane region" description="Helical" evidence="2">
    <location>
        <begin position="41"/>
        <end position="66"/>
    </location>
</feature>
<name>A0A498L421_9EURY</name>
<feature type="compositionally biased region" description="Polar residues" evidence="1">
    <location>
        <begin position="421"/>
        <end position="436"/>
    </location>
</feature>
<proteinExistence type="predicted"/>
<dbReference type="Gene3D" id="2.60.40.10">
    <property type="entry name" value="Immunoglobulins"/>
    <property type="match status" value="1"/>
</dbReference>
<keyword evidence="5" id="KW-1185">Reference proteome</keyword>
<dbReference type="InterPro" id="IPR000601">
    <property type="entry name" value="PKD_dom"/>
</dbReference>
<dbReference type="InterPro" id="IPR022409">
    <property type="entry name" value="PKD/Chitinase_dom"/>
</dbReference>
<keyword evidence="2" id="KW-0812">Transmembrane</keyword>
<evidence type="ECO:0000313" key="4">
    <source>
        <dbReference type="EMBL" id="RXK49042.1"/>
    </source>
</evidence>
<feature type="region of interest" description="Disordered" evidence="1">
    <location>
        <begin position="694"/>
        <end position="768"/>
    </location>
</feature>
<dbReference type="Pfam" id="PF18911">
    <property type="entry name" value="PKD_4"/>
    <property type="match status" value="1"/>
</dbReference>
<evidence type="ECO:0000313" key="5">
    <source>
        <dbReference type="Proteomes" id="UP000289691"/>
    </source>
</evidence>
<dbReference type="InterPro" id="IPR035986">
    <property type="entry name" value="PKD_dom_sf"/>
</dbReference>
<sequence length="798" mass="81596">MLLYRVTVNLTHELPDRDDCERAVATTERTAVTESAGKLRALALALLTFGSVVAGVAAFSGVGAAANTAQLDFSGIYNADVVRGTADATDGDFDNGGFTLVSSSEAQANGNPADDGVPDDGVFPAVTGVHPRFDLVDFDSVDSNAWQTTGTGSQTASVTDGQYETVHVVASAGGAGTGSPARFEVTLHYSDTTTVTSPEYTVPDWFGSPPSDPGYAVRDGMDRYETGGGGYEDANEPGIWGYAVSADASKTLTQVTIDVTENQAGSFNFFGGAATTQTSNVVNGAPTANDDSDSTDEDTSATVDVVANDNDPEGDALDVSAITNGPSHGSAQITGGSDDQIQFDPGADRTADVSITYEVDDGNGGTDTGTLSITVNPVNDTPTAADDSDSTNEDTSATVDVVANDNDVDGDALDVTAITNGPSHGTAQITGASNDRIQFDPGTDETGDVTITYEVGDGNGGTDTAKLSVTVGAVNDAPTASDDTGTTDEDTPLEVADGDSLDLLNLASDVDGDTLTLTQVDASTFSSGDRITLGSGASLTVTDDGSWTYDPNGQFEALGDGGTDTDSFSYTVGDGNGGTAQGRITLTITGVRDGGGPVDDDRTPPTADAGPDRSATVGDSVTFDGTNSSDDEELETLQWDLDDDGRYEKTSARATRSFDSPGEYAVTLRVWDESSNSDIDVALVTVSAATPERNGTVRFNATTTPTATTPESGPTTTVPDRDGSDTSEADTVRTESPTTARATQQSTDARTTAGTESPDAPAAPANTSTRVGPGFGFLATLVALLVAAHVMGRRRGAP</sequence>
<feature type="compositionally biased region" description="Polar residues" evidence="1">
    <location>
        <begin position="734"/>
        <end position="755"/>
    </location>
</feature>
<feature type="region of interest" description="Disordered" evidence="1">
    <location>
        <begin position="590"/>
        <end position="632"/>
    </location>
</feature>
<feature type="region of interest" description="Disordered" evidence="1">
    <location>
        <begin position="277"/>
        <end position="300"/>
    </location>
</feature>
<dbReference type="CDD" id="cd00146">
    <property type="entry name" value="PKD"/>
    <property type="match status" value="1"/>
</dbReference>
<evidence type="ECO:0000256" key="2">
    <source>
        <dbReference type="SAM" id="Phobius"/>
    </source>
</evidence>
<feature type="region of interest" description="Disordered" evidence="1">
    <location>
        <begin position="321"/>
        <end position="346"/>
    </location>
</feature>
<gene>
    <name evidence="4" type="ORF">EAF64_08910</name>
</gene>
<feature type="compositionally biased region" description="Polar residues" evidence="1">
    <location>
        <begin position="321"/>
        <end position="340"/>
    </location>
</feature>
<dbReference type="InterPro" id="IPR013783">
    <property type="entry name" value="Ig-like_fold"/>
</dbReference>
<organism evidence="4 5">
    <name type="scientific">Halorientalis pallida</name>
    <dbReference type="NCBI Taxonomy" id="2479928"/>
    <lineage>
        <taxon>Archaea</taxon>
        <taxon>Methanobacteriati</taxon>
        <taxon>Methanobacteriota</taxon>
        <taxon>Stenosarchaea group</taxon>
        <taxon>Halobacteria</taxon>
        <taxon>Halobacteriales</taxon>
        <taxon>Haloarculaceae</taxon>
        <taxon>Halorientalis</taxon>
    </lineage>
</organism>
<protein>
    <submittedName>
        <fullName evidence="4">Tandem-95 repeat protein</fullName>
    </submittedName>
</protein>
<dbReference type="EMBL" id="RDFA01000003">
    <property type="protein sequence ID" value="RXK49042.1"/>
    <property type="molecule type" value="Genomic_DNA"/>
</dbReference>
<dbReference type="SMART" id="SM00089">
    <property type="entry name" value="PKD"/>
    <property type="match status" value="1"/>
</dbReference>
<evidence type="ECO:0000259" key="3">
    <source>
        <dbReference type="PROSITE" id="PS50093"/>
    </source>
</evidence>
<dbReference type="Pfam" id="PF17963">
    <property type="entry name" value="Big_9"/>
    <property type="match status" value="3"/>
</dbReference>
<feature type="compositionally biased region" description="Polar residues" evidence="1">
    <location>
        <begin position="617"/>
        <end position="628"/>
    </location>
</feature>